<evidence type="ECO:0000313" key="2">
    <source>
        <dbReference type="EMBL" id="KAF9503596.1"/>
    </source>
</evidence>
<proteinExistence type="predicted"/>
<organism evidence="2 3">
    <name type="scientific">Hydnum rufescens UP504</name>
    <dbReference type="NCBI Taxonomy" id="1448309"/>
    <lineage>
        <taxon>Eukaryota</taxon>
        <taxon>Fungi</taxon>
        <taxon>Dikarya</taxon>
        <taxon>Basidiomycota</taxon>
        <taxon>Agaricomycotina</taxon>
        <taxon>Agaricomycetes</taxon>
        <taxon>Cantharellales</taxon>
        <taxon>Hydnaceae</taxon>
        <taxon>Hydnum</taxon>
    </lineage>
</organism>
<comment type="caution">
    <text evidence="2">The sequence shown here is derived from an EMBL/GenBank/DDBJ whole genome shotgun (WGS) entry which is preliminary data.</text>
</comment>
<feature type="region of interest" description="Disordered" evidence="1">
    <location>
        <begin position="127"/>
        <end position="179"/>
    </location>
</feature>
<accession>A0A9P6AET6</accession>
<keyword evidence="3" id="KW-1185">Reference proteome</keyword>
<feature type="compositionally biased region" description="Basic and acidic residues" evidence="1">
    <location>
        <begin position="167"/>
        <end position="179"/>
    </location>
</feature>
<feature type="compositionally biased region" description="Low complexity" evidence="1">
    <location>
        <begin position="138"/>
        <end position="158"/>
    </location>
</feature>
<sequence length="554" mass="61727">MSTAASFAPKLTHSLLKKIQSENVQSTNWLVQDAMDLLYAASDGRLHLELPKIPLKAINILQFVWRLPHCFMHCLTRRISGKMSTGLVPDTEVVDGGPLLVEEAVCFPLLDLLSDSFFPAALGPEEVQPSPSMAPVDESSSLEASLSSPTLPSSPASSNHTRKKAKAKEAAKRHWQKPEVQAKEVARSWARMGSRLKKNANVVFAQSQIQDLRPSSSGLTGSTKAAEEVERAISQSHIHTTLTSLQPVEYNPSLRFPTFLADRHGRLFAVQSFISSAMNDDWMERFVRIIDRFVAQTNVPEEPHARGRYWSCNIGYNQASGNNSGAPFLTKFHQCHKELVAELLKTEEWRLIEGILTGMMDAYFPTIAAKYRRCHEYWQAQTNGCVGAVSSIFFLVSINASFSERVKTLPHRDRKNIAVGICGVFVFGFFDDVEDAWLVNLEANIVIQLPAGVFFLFPSALITHWNLDKKEFYSGQYPLRFVTTPKGQRPNGLNEEPLQKISSGRGSLVFFTPGQLFVPLYTGGFHSIKNVARAGAAWLDIPEDTLGCFPEVQR</sequence>
<dbReference type="Gene3D" id="3.60.130.30">
    <property type="match status" value="1"/>
</dbReference>
<protein>
    <submittedName>
        <fullName evidence="2">Uncharacterized protein</fullName>
    </submittedName>
</protein>
<dbReference type="OrthoDB" id="2686444at2759"/>
<evidence type="ECO:0000256" key="1">
    <source>
        <dbReference type="SAM" id="MobiDB-lite"/>
    </source>
</evidence>
<dbReference type="AlphaFoldDB" id="A0A9P6AET6"/>
<gene>
    <name evidence="2" type="ORF">BS47DRAFT_1402266</name>
</gene>
<dbReference type="Proteomes" id="UP000886523">
    <property type="component" value="Unassembled WGS sequence"/>
</dbReference>
<evidence type="ECO:0000313" key="3">
    <source>
        <dbReference type="Proteomes" id="UP000886523"/>
    </source>
</evidence>
<dbReference type="EMBL" id="MU129331">
    <property type="protein sequence ID" value="KAF9503596.1"/>
    <property type="molecule type" value="Genomic_DNA"/>
</dbReference>
<reference evidence="2" key="1">
    <citation type="journal article" date="2020" name="Nat. Commun.">
        <title>Large-scale genome sequencing of mycorrhizal fungi provides insights into the early evolution of symbiotic traits.</title>
        <authorList>
            <person name="Miyauchi S."/>
            <person name="Kiss E."/>
            <person name="Kuo A."/>
            <person name="Drula E."/>
            <person name="Kohler A."/>
            <person name="Sanchez-Garcia M."/>
            <person name="Morin E."/>
            <person name="Andreopoulos B."/>
            <person name="Barry K.W."/>
            <person name="Bonito G."/>
            <person name="Buee M."/>
            <person name="Carver A."/>
            <person name="Chen C."/>
            <person name="Cichocki N."/>
            <person name="Clum A."/>
            <person name="Culley D."/>
            <person name="Crous P.W."/>
            <person name="Fauchery L."/>
            <person name="Girlanda M."/>
            <person name="Hayes R.D."/>
            <person name="Keri Z."/>
            <person name="LaButti K."/>
            <person name="Lipzen A."/>
            <person name="Lombard V."/>
            <person name="Magnuson J."/>
            <person name="Maillard F."/>
            <person name="Murat C."/>
            <person name="Nolan M."/>
            <person name="Ohm R.A."/>
            <person name="Pangilinan J."/>
            <person name="Pereira M.F."/>
            <person name="Perotto S."/>
            <person name="Peter M."/>
            <person name="Pfister S."/>
            <person name="Riley R."/>
            <person name="Sitrit Y."/>
            <person name="Stielow J.B."/>
            <person name="Szollosi G."/>
            <person name="Zifcakova L."/>
            <person name="Stursova M."/>
            <person name="Spatafora J.W."/>
            <person name="Tedersoo L."/>
            <person name="Vaario L.M."/>
            <person name="Yamada A."/>
            <person name="Yan M."/>
            <person name="Wang P."/>
            <person name="Xu J."/>
            <person name="Bruns T."/>
            <person name="Baldrian P."/>
            <person name="Vilgalys R."/>
            <person name="Dunand C."/>
            <person name="Henrissat B."/>
            <person name="Grigoriev I.V."/>
            <person name="Hibbett D."/>
            <person name="Nagy L.G."/>
            <person name="Martin F.M."/>
        </authorList>
    </citation>
    <scope>NUCLEOTIDE SEQUENCE</scope>
    <source>
        <strain evidence="2">UP504</strain>
    </source>
</reference>
<name>A0A9P6AET6_9AGAM</name>